<dbReference type="Ensembl" id="ENSOTST00005094264.2">
    <property type="protein sequence ID" value="ENSOTSP00005086841.2"/>
    <property type="gene ID" value="ENSOTSG00005040949.2"/>
</dbReference>
<feature type="domain" description="Fibronectin type-III" evidence="1">
    <location>
        <begin position="1308"/>
        <end position="1398"/>
    </location>
</feature>
<keyword evidence="3" id="KW-1185">Reference proteome</keyword>
<dbReference type="InterPro" id="IPR036116">
    <property type="entry name" value="FN3_sf"/>
</dbReference>
<dbReference type="Gene3D" id="2.60.40.10">
    <property type="entry name" value="Immunoglobulins"/>
    <property type="match status" value="18"/>
</dbReference>
<feature type="domain" description="Fibronectin type-III" evidence="1">
    <location>
        <begin position="2619"/>
        <end position="2708"/>
    </location>
</feature>
<name>A0A8C8MEU8_ONCTS</name>
<dbReference type="Proteomes" id="UP000694402">
    <property type="component" value="Unassembled WGS sequence"/>
</dbReference>
<dbReference type="GeneTree" id="ENSGT00940000157064"/>
<evidence type="ECO:0000259" key="1">
    <source>
        <dbReference type="PROSITE" id="PS50853"/>
    </source>
</evidence>
<feature type="domain" description="Fibronectin type-III" evidence="1">
    <location>
        <begin position="2709"/>
        <end position="2795"/>
    </location>
</feature>
<feature type="domain" description="Fibronectin type-III" evidence="1">
    <location>
        <begin position="525"/>
        <end position="612"/>
    </location>
</feature>
<dbReference type="Pfam" id="PF00041">
    <property type="entry name" value="fn3"/>
    <property type="match status" value="1"/>
</dbReference>
<feature type="domain" description="Fibronectin type-III" evidence="1">
    <location>
        <begin position="3605"/>
        <end position="3694"/>
    </location>
</feature>
<feature type="domain" description="Fibronectin type-III" evidence="1">
    <location>
        <begin position="350"/>
        <end position="436"/>
    </location>
</feature>
<proteinExistence type="predicted"/>
<feature type="domain" description="Fibronectin type-III" evidence="1">
    <location>
        <begin position="874"/>
        <end position="960"/>
    </location>
</feature>
<dbReference type="InterPro" id="IPR013783">
    <property type="entry name" value="Ig-like_fold"/>
</dbReference>
<feature type="domain" description="Fibronectin type-III" evidence="1">
    <location>
        <begin position="2357"/>
        <end position="2447"/>
    </location>
</feature>
<organism evidence="2 3">
    <name type="scientific">Oncorhynchus tshawytscha</name>
    <name type="common">Chinook salmon</name>
    <name type="synonym">Salmo tshawytscha</name>
    <dbReference type="NCBI Taxonomy" id="74940"/>
    <lineage>
        <taxon>Eukaryota</taxon>
        <taxon>Metazoa</taxon>
        <taxon>Chordata</taxon>
        <taxon>Craniata</taxon>
        <taxon>Vertebrata</taxon>
        <taxon>Euteleostomi</taxon>
        <taxon>Actinopterygii</taxon>
        <taxon>Neopterygii</taxon>
        <taxon>Teleostei</taxon>
        <taxon>Protacanthopterygii</taxon>
        <taxon>Salmoniformes</taxon>
        <taxon>Salmonidae</taxon>
        <taxon>Salmoninae</taxon>
        <taxon>Oncorhynchus</taxon>
    </lineage>
</organism>
<feature type="domain" description="Fibronectin type-III" evidence="1">
    <location>
        <begin position="1486"/>
        <end position="1572"/>
    </location>
</feature>
<dbReference type="SMART" id="SM00060">
    <property type="entry name" value="FN3"/>
    <property type="match status" value="31"/>
</dbReference>
<feature type="domain" description="Fibronectin type-III" evidence="1">
    <location>
        <begin position="2011"/>
        <end position="2098"/>
    </location>
</feature>
<dbReference type="InterPro" id="IPR015373">
    <property type="entry name" value="Interferon/interleukin_rcp_dom"/>
</dbReference>
<reference evidence="2" key="1">
    <citation type="submission" date="2025-08" db="UniProtKB">
        <authorList>
            <consortium name="Ensembl"/>
        </authorList>
    </citation>
    <scope>IDENTIFICATION</scope>
</reference>
<feature type="domain" description="Fibronectin type-III" evidence="1">
    <location>
        <begin position="961"/>
        <end position="1048"/>
    </location>
</feature>
<feature type="domain" description="Fibronectin type-III" evidence="1">
    <location>
        <begin position="1835"/>
        <end position="1923"/>
    </location>
</feature>
<dbReference type="Pfam" id="PF09294">
    <property type="entry name" value="Interfer-bind"/>
    <property type="match status" value="1"/>
</dbReference>
<sequence>CVPSSVHGVVGCASNTLQASWDATDGAHAYISTVTGPDSYTSTCSTANLTCFFTGLECAKEYSVSVVAKDDQCNSSVSVDVSVATAPCDPENVASLLQCSSGVVTVSWEASAGATGYTASAQEDGETHFTSCSTTGTSCDLTQLECGEIYTVTVVARDGICNSTLLATTTIETVPCPPTIKDHSLDCASNQAYISWVEDDDAVGFFINASSALGHTPFCSSTNTSCLLDDLLCGQTYTVHAIAQGDQCNSEPSESFEIVTAPCTPANVRSQYECGTSIALLSWDETLGRDSFIARVESVDHSDSCSTTETQCSLTTLMCGHLYNVTVDALAGHCNSSQSAATQILTARCAPQNVSASLLCGNNTVAVTWLASSGAVGYNVIALGRDGDAKTCTTDDTSCDLPNMHCAQTYEITITPFSETCKGFQSTAFTFIAGPCPPTEVQTSLQCESNVGSVSWVAAPTSKMYIATATDQDGHAHTCITNGTAGCSFIDLKCGETYNVSVVTMERGCQSEPSAPVTLKASICPPTSLAGVTACGTNDLTITWDQNPETGVTYFLYSQKEGGANTSYSTVDTSYVISGLQCGEHYSFRVTAKDSVCTSSLSSTMEMDTAPCPPTNLTAQANCSTNGGTITWDLSAGGVTYTATVTGTTHSFTAFCTSNATSCSVKLDCGHPYSASVVASTGTCNSTMDTIQFDSAPCLPGNVAAALDCSANTFAVQWSESEGHRNSYTALAIGSDGSNLSCGTSSTKCTINSLACGITYSIAVSTANVNCATIEGSDYRIQSAPCKPESPAVSLECSTNVAEVTWDNAGPDQIHMVSAVDWQGVKSSCNSTGSNCTFSSLSCGKAYTVTVQGLTDTCKSTLSTSMNLLTAPCVPTHLTAVVDCEAGITSVTWDSARGATGYTVHAEGSGGHNATCTSSDTNCAFLDLVCGQDYTMVVLANHDSCVSLASESITTTTLPCRHTGLQAYLNCSTNTAQISWTPGNGTLIYKALAEGFDIKHQLTCSSPGSGCNISKLQCGERYRVSVRGEGRTCPSPARDWVVVNTAPCPPTALSVQSSCSSDNISVSWAASHGSISYTAIAVSNEGHWLSCNTSTTACDISGLLCGQKYQVYAAGVDNSCVGAKSNMYIVDTAPCVPTDVQNALDCLSGVLTITWQQSGYTPNHYHAELTSSEGLLTVCDTNVTTCVVSRMQCGLTYSVVVVAHDDVCNSSYSPAQQVTAAPCPPDAVSAVVDCATNVVTVTWENSVAEVLYTVTAECPSGQHYTCNVTGMGCDLSTLSCGTEYNVTVTPSHGGCVGVNTPSQLVKTVPCVPRVTEVEMDCLSDSAWVVWEESAGSELYVAVATDSQGQTFECNSTNSNTCAVPDLHCGLHFTFTLTALDQQCSSAPSNAVVSETAPCPPQDTQTKVGCENHTVSVSWTPSVGALMYTATLERTDGETTFCTTDGTGCDITQLPCGETYVLVVTAEGRTCNTSESMGTIVRTVPCTPQRLQANLSCSSNVANMMWNTSRGGQLYSVEATGTDGHVAGCMSHETRCDLTGLHCGQHYTATMVARDSDCTSPVSDTVELRTAPCIPATVSTVMDCTANAMHVSWSKSSGAESYIATLQDSDGSSTTCQALSGAASCNVTTLSCGQIYHVTVAASDGSCSSPSTDVTDTHAAPCAPRNIETVMDCEARVAMVSWSMSAGTVSYVATATTLSGHAVTCETSNTFCELGGLACGESYSVSVQAWGESCSSMATMTGQLVTEPCVPFHLSAKYSLTIGQVLWDVSQGATLYSAEAVTEEGHLISCNTSDTYCALYNMACSQVYNVTVTAHNNICQGMATSKSINLKTEPCPPNNVETNVDCETGTGAISWEMSVGAVGYIAFFNGRNGDSLSCHTLAHHTSCRVEGLNCGTVYYARVRALGDTLNSTDSTTVLLASAPCVPASMEAEVDCDNATALVTWGWSNGAQSYILTALGSDGHQASCHTEENYCNMTELACGEDYEITLTAINHNCQVETLSGVSFSTRPCPPLHVGVDLQCGTHTATLSWEQREGLQFYVASATSRAGGSTGSCNTSSSSCQFPALDCGETYSFTVTAHSSLCQSELSSTVEIKTEPCQPDQVTATGSCDIETMVVVAWAEAQGAVVYMVTAMGDLGYMTAFQTNESSLEAELPCGQTYSFTVIGQDESCDSPISDAAEFRTAPCVPQHVESYTVCENSLGSVSWAESEGAESYTAVAVGTDGHTHMCTTNSTSCIWEDLHCGDLYTVHVISNDYLCSSSPSNSTTVRTAPCVPQNLVPTLDCGRRVGSLTWDLSHGADFYMVTAETNAGHKVELSTNDTNAYISEFQCGQEYYLSAQAVDSECRSAPSSPATLRTEPCNPTSISSVMDCLSNIAVVMWAVSDGGAEYYTATVEHEDGQSKSCMSSSFQCGMPDLRCGQNYTVTVTASNQHCHSDPSVVNTLTTVPCVPTHVVAVMDCSDNTALVTWSPTQGALSYRAMAQSPRGALSSCESTDPQCILANLICGVPYTVQVVAVNERCSSLPSHLAEFQTVPCTPEITGVLLDCYTDSVLLEWAYAEGAVSYTATAQSGDEQTTTCNTNHTNCELMELACGQTYTVTLRASDGQCDSFPSTSVKVSSVPCPPQAVVSQLNCLANSARVEWESSSGVDSYSVQAMSMEGDVTACETDGNVCSILDLVCGSTYNISVNAVSNECNVSESTLIQMQTAPCVPEQLEANMDCDSGSVSVSWEPSNGATSYTAVAQGNGGYASSCNSSDTSCQFPELLCGLSYSITVQASDDVCNSADSSAVQLNTLLCEPQNVSAQMECGSNAGLVSWEQGELVSSYLVRAVSPDGHRTQCDSNATSCRLPSMHCGQQYNLTVTAQDGSCDNSNAYLSLQSVPCNPTNVQASLQCLSNSAAVTWERASGAVLYQAVGTTDGGHQAMCNNSQTHCDLSGLQCGQTYNVTVVSKDDTCSSVDSDTAHVRTAPCPSQDVAVDVQCAAGSMMVTWSANPNTESFHVTAVTSGSADLSCDSRGLPIRTGCSIENLPCGHLYSVTVTSIRGGCKSKVSGAVAVSSAPCVPQNAKGSLDCISNSVWVSWDASTGAQTYTVLANGGGGVNSTCTSYSTACNVPDLACGTQYTFHVTAVNTHCQSSPSNTFQIETGPCALKTITAVNACHSSSIVVSWEHTELSPTIVATAEGQDQSMFTCNSTSTSCELMGVHCGMHYTIIVSVPSDKCSTLRSPPKKINTAPCVPEDVTVVASCKAEGTVVSWAHSLVAQSYLLTATSRGGDVRTCNSSVNKCTLAKLHCGQPYTFSVTASASTCTSKASPNVTFSTVPCDPIGLSVHVQCETSSGVLSWSPSQGSVGYYGFAQSEDGDMLYCDSMDTNCTIQGLDCGAMYNFSVLASDGACNSSYSQPLLEGAAPCAPATVRNRMRLIGKTHFARTSWSAVVCPNVEYLVEMTGTILDDPQAMFDVSSYWIKYTFFELALPCGSSYSLTVRTRNSAGTSKPSTPITGTTAPCAPLGVNYTGDNTPAMLSWEAAVLATQYTVYDVTGDSRTQVCSTTELSCQLYNVQPDAIEVTASNAVGESVPTKDINGPSNRHRRDLGMAKPATFAEFRIREELSEPKVLVAMVTGVSLHMEWAPVRDATLYTIIIVQEDTPSRRQVLTVSEELTNVNDLEPSTRYCIFVSAKNEHTQSNYSKECVTTGVPM</sequence>
<dbReference type="PROSITE" id="PS50853">
    <property type="entry name" value="FN3"/>
    <property type="match status" value="21"/>
</dbReference>
<dbReference type="SUPFAM" id="SSF49265">
    <property type="entry name" value="Fibronectin type III"/>
    <property type="match status" value="30"/>
</dbReference>
<dbReference type="PANTHER" id="PTHR47135">
    <property type="entry name" value="FIBRONECTIN TYPE III DOMAIN-CONTAINING PROTEIN 7"/>
    <property type="match status" value="1"/>
</dbReference>
<feature type="domain" description="Fibronectin type-III" evidence="1">
    <location>
        <begin position="1573"/>
        <end position="1661"/>
    </location>
</feature>
<feature type="domain" description="Fibronectin type-III" evidence="1">
    <location>
        <begin position="2448"/>
        <end position="2534"/>
    </location>
</feature>
<feature type="domain" description="Fibronectin type-III" evidence="1">
    <location>
        <begin position="3060"/>
        <end position="3146"/>
    </location>
</feature>
<feature type="domain" description="Fibronectin type-III" evidence="1">
    <location>
        <begin position="89"/>
        <end position="176"/>
    </location>
</feature>
<feature type="domain" description="Fibronectin type-III" evidence="1">
    <location>
        <begin position="2882"/>
        <end position="2968"/>
    </location>
</feature>
<dbReference type="CDD" id="cd00063">
    <property type="entry name" value="FN3"/>
    <property type="match status" value="7"/>
</dbReference>
<feature type="domain" description="Fibronectin type-III" evidence="1">
    <location>
        <begin position="3408"/>
        <end position="3503"/>
    </location>
</feature>
<protein>
    <recommendedName>
        <fullName evidence="1">Fibronectin type-III domain-containing protein</fullName>
    </recommendedName>
</protein>
<feature type="domain" description="Fibronectin type-III" evidence="1">
    <location>
        <begin position="3234"/>
        <end position="3320"/>
    </location>
</feature>
<feature type="domain" description="Fibronectin type-III" evidence="1">
    <location>
        <begin position="1049"/>
        <end position="1135"/>
    </location>
</feature>
<dbReference type="InterPro" id="IPR003961">
    <property type="entry name" value="FN3_dom"/>
</dbReference>
<accession>A0A8C8MEU8</accession>
<evidence type="ECO:0000313" key="2">
    <source>
        <dbReference type="Ensembl" id="ENSOTSP00005086841.2"/>
    </source>
</evidence>
<gene>
    <name evidence="2" type="primary">FNDC7</name>
</gene>
<feature type="domain" description="Fibronectin type-III" evidence="1">
    <location>
        <begin position="1136"/>
        <end position="1226"/>
    </location>
</feature>
<dbReference type="PANTHER" id="PTHR47135:SF3">
    <property type="entry name" value="FIBRONECTIN TYPE-III DOMAIN-CONTAINING PROTEIN"/>
    <property type="match status" value="1"/>
</dbReference>
<reference evidence="2" key="2">
    <citation type="submission" date="2025-09" db="UniProtKB">
        <authorList>
            <consortium name="Ensembl"/>
        </authorList>
    </citation>
    <scope>IDENTIFICATION</scope>
</reference>
<evidence type="ECO:0000313" key="3">
    <source>
        <dbReference type="Proteomes" id="UP000694402"/>
    </source>
</evidence>